<evidence type="ECO:0000259" key="2">
    <source>
        <dbReference type="Pfam" id="PF13144"/>
    </source>
</evidence>
<name>A0A844YB65_9SPHN</name>
<evidence type="ECO:0000313" key="4">
    <source>
        <dbReference type="Proteomes" id="UP000430272"/>
    </source>
</evidence>
<dbReference type="AlphaFoldDB" id="A0A844YB65"/>
<keyword evidence="3" id="KW-0282">Flagellum</keyword>
<protein>
    <submittedName>
        <fullName evidence="3">Flagellar protein</fullName>
    </submittedName>
</protein>
<feature type="domain" description="Flagella basal body P-ring formation protein FlgA SAF" evidence="2">
    <location>
        <begin position="116"/>
        <end position="173"/>
    </location>
</feature>
<proteinExistence type="predicted"/>
<keyword evidence="3" id="KW-0969">Cilium</keyword>
<keyword evidence="1" id="KW-0732">Signal</keyword>
<dbReference type="Gene3D" id="2.30.30.760">
    <property type="match status" value="1"/>
</dbReference>
<sequence length="178" mass="18843">MRLHSFPLRHAPLGLALLAAPVLAAAPMDLSIIDRAVADFTGAPQGQPGGAKLPVDRRLRLDPCTGPLDLSWFGRDQRSVQVTCPQNGWKIYVAVDGAASTPARRSAQTGGFSGETIVNRGEGVTILARGSGFTLTRQGEALEAGAMGEWIKIRPVGEKKAVLRAQVLRPGQVGMELP</sequence>
<comment type="caution">
    <text evidence="3">The sequence shown here is derived from an EMBL/GenBank/DDBJ whole genome shotgun (WGS) entry which is preliminary data.</text>
</comment>
<feature type="signal peptide" evidence="1">
    <location>
        <begin position="1"/>
        <end position="24"/>
    </location>
</feature>
<reference evidence="3 4" key="1">
    <citation type="submission" date="2019-12" db="EMBL/GenBank/DDBJ databases">
        <title>Genomic-based taxomic classification of the family Erythrobacteraceae.</title>
        <authorList>
            <person name="Xu L."/>
        </authorList>
    </citation>
    <scope>NUCLEOTIDE SEQUENCE [LARGE SCALE GENOMIC DNA]</scope>
    <source>
        <strain evidence="3 4">JCM 17468</strain>
    </source>
</reference>
<dbReference type="EMBL" id="WTYD01000001">
    <property type="protein sequence ID" value="MXO54228.1"/>
    <property type="molecule type" value="Genomic_DNA"/>
</dbReference>
<accession>A0A844YB65</accession>
<keyword evidence="3" id="KW-0966">Cell projection</keyword>
<gene>
    <name evidence="3" type="ORF">GRI47_09440</name>
</gene>
<dbReference type="OrthoDB" id="7408548at2"/>
<evidence type="ECO:0000313" key="3">
    <source>
        <dbReference type="EMBL" id="MXO54228.1"/>
    </source>
</evidence>
<organism evidence="3 4">
    <name type="scientific">Qipengyuania pelagi</name>
    <dbReference type="NCBI Taxonomy" id="994320"/>
    <lineage>
        <taxon>Bacteria</taxon>
        <taxon>Pseudomonadati</taxon>
        <taxon>Pseudomonadota</taxon>
        <taxon>Alphaproteobacteria</taxon>
        <taxon>Sphingomonadales</taxon>
        <taxon>Erythrobacteraceae</taxon>
        <taxon>Qipengyuania</taxon>
    </lineage>
</organism>
<feature type="chain" id="PRO_5032345173" evidence="1">
    <location>
        <begin position="25"/>
        <end position="178"/>
    </location>
</feature>
<keyword evidence="4" id="KW-1185">Reference proteome</keyword>
<dbReference type="RefSeq" id="WP_160660990.1">
    <property type="nucleotide sequence ID" value="NZ_BAABDV010000001.1"/>
</dbReference>
<dbReference type="Proteomes" id="UP000430272">
    <property type="component" value="Unassembled WGS sequence"/>
</dbReference>
<dbReference type="InterPro" id="IPR017585">
    <property type="entry name" value="SAF_FlgA"/>
</dbReference>
<dbReference type="Pfam" id="PF13144">
    <property type="entry name" value="ChapFlgA"/>
    <property type="match status" value="1"/>
</dbReference>
<evidence type="ECO:0000256" key="1">
    <source>
        <dbReference type="SAM" id="SignalP"/>
    </source>
</evidence>